<keyword evidence="2" id="KW-0813">Transport</keyword>
<dbReference type="SMART" id="SM00382">
    <property type="entry name" value="AAA"/>
    <property type="match status" value="1"/>
</dbReference>
<feature type="domain" description="ABC transporter" evidence="5">
    <location>
        <begin position="3"/>
        <end position="231"/>
    </location>
</feature>
<evidence type="ECO:0000256" key="3">
    <source>
        <dbReference type="ARBA" id="ARBA00022741"/>
    </source>
</evidence>
<dbReference type="PROSITE" id="PS00211">
    <property type="entry name" value="ABC_TRANSPORTER_1"/>
    <property type="match status" value="1"/>
</dbReference>
<dbReference type="CDD" id="cd03264">
    <property type="entry name" value="ABC_drug_resistance_like"/>
    <property type="match status" value="1"/>
</dbReference>
<dbReference type="GO" id="GO:0016887">
    <property type="term" value="F:ATP hydrolysis activity"/>
    <property type="evidence" value="ECO:0007669"/>
    <property type="project" value="InterPro"/>
</dbReference>
<name>A0AAU9DY96_9LACO</name>
<accession>A0AAU9DY96</accession>
<dbReference type="Pfam" id="PF00005">
    <property type="entry name" value="ABC_tran"/>
    <property type="match status" value="1"/>
</dbReference>
<dbReference type="GO" id="GO:0005524">
    <property type="term" value="F:ATP binding"/>
    <property type="evidence" value="ECO:0007669"/>
    <property type="project" value="UniProtKB-KW"/>
</dbReference>
<dbReference type="Proteomes" id="UP001321861">
    <property type="component" value="Chromosome"/>
</dbReference>
<reference evidence="6 7" key="1">
    <citation type="journal article" date="2023" name="Microbiol. Spectr.">
        <title>Symbiosis of Carpenter Bees with Uncharacterized Lactic Acid Bacteria Showing NAD Auxotrophy.</title>
        <authorList>
            <person name="Kawasaki S."/>
            <person name="Ozawa K."/>
            <person name="Mori T."/>
            <person name="Yamamoto A."/>
            <person name="Ito M."/>
            <person name="Ohkuma M."/>
            <person name="Sakamoto M."/>
            <person name="Matsutani M."/>
        </authorList>
    </citation>
    <scope>NUCLEOTIDE SEQUENCE [LARGE SCALE GENOMIC DNA]</scope>
    <source>
        <strain evidence="6 7">XA3</strain>
    </source>
</reference>
<dbReference type="InterPro" id="IPR027417">
    <property type="entry name" value="P-loop_NTPase"/>
</dbReference>
<dbReference type="InterPro" id="IPR003593">
    <property type="entry name" value="AAA+_ATPase"/>
</dbReference>
<dbReference type="PROSITE" id="PS50893">
    <property type="entry name" value="ABC_TRANSPORTER_2"/>
    <property type="match status" value="1"/>
</dbReference>
<dbReference type="InterPro" id="IPR017871">
    <property type="entry name" value="ABC_transporter-like_CS"/>
</dbReference>
<evidence type="ECO:0000256" key="4">
    <source>
        <dbReference type="ARBA" id="ARBA00022840"/>
    </source>
</evidence>
<dbReference type="Gene3D" id="3.40.50.300">
    <property type="entry name" value="P-loop containing nucleotide triphosphate hydrolases"/>
    <property type="match status" value="1"/>
</dbReference>
<keyword evidence="4 6" id="KW-0067">ATP-binding</keyword>
<protein>
    <submittedName>
        <fullName evidence="6">ABC transporter ATP-binding protein</fullName>
    </submittedName>
</protein>
<sequence length="288" mass="31928">MELALKGVTKKYGEKIVLDQMTYSFSAGVYGLLGANGAGKSTLLNIISGANKPDSGTVLFNDTKINDDLQQYYSALGFLPQDFNYYPQFTGLDFLIYLGLLKGLTKNDARNKGTELLELVGLADVKNKKIKAYSGGMKQRLGIAQSLLNDPPILILDEPTVGLDPEERVRFRNLISSLSNDKIVILSTHIVSDIEYIADEVLILKDGDFKERGTASELLTTIAGRVWEFTTTNRSSFTEYNVINQKNTIAGVVLRVVSEDNPGNQAKQVEPTLEDLYLYHFNSERKAQ</sequence>
<gene>
    <name evidence="6" type="ORF">XA3_15740</name>
</gene>
<organism evidence="6 7">
    <name type="scientific">Xylocopilactobacillus apicola</name>
    <dbReference type="NCBI Taxonomy" id="2932184"/>
    <lineage>
        <taxon>Bacteria</taxon>
        <taxon>Bacillati</taxon>
        <taxon>Bacillota</taxon>
        <taxon>Bacilli</taxon>
        <taxon>Lactobacillales</taxon>
        <taxon>Lactobacillaceae</taxon>
        <taxon>Xylocopilactobacillus</taxon>
    </lineage>
</organism>
<dbReference type="InterPro" id="IPR003439">
    <property type="entry name" value="ABC_transporter-like_ATP-bd"/>
</dbReference>
<proteinExistence type="inferred from homology"/>
<keyword evidence="3" id="KW-0547">Nucleotide-binding</keyword>
<comment type="similarity">
    <text evidence="1">Belongs to the ABC transporter superfamily.</text>
</comment>
<evidence type="ECO:0000313" key="6">
    <source>
        <dbReference type="EMBL" id="BDR59133.1"/>
    </source>
</evidence>
<keyword evidence="7" id="KW-1185">Reference proteome</keyword>
<dbReference type="KEGG" id="xap:XA3_15740"/>
<evidence type="ECO:0000259" key="5">
    <source>
        <dbReference type="PROSITE" id="PS50893"/>
    </source>
</evidence>
<dbReference type="RefSeq" id="WP_317634942.1">
    <property type="nucleotide sequence ID" value="NZ_AP026802.1"/>
</dbReference>
<evidence type="ECO:0000256" key="1">
    <source>
        <dbReference type="ARBA" id="ARBA00005417"/>
    </source>
</evidence>
<dbReference type="AlphaFoldDB" id="A0AAU9DY96"/>
<dbReference type="PANTHER" id="PTHR43335">
    <property type="entry name" value="ABC TRANSPORTER, ATP-BINDING PROTEIN"/>
    <property type="match status" value="1"/>
</dbReference>
<dbReference type="SUPFAM" id="SSF52540">
    <property type="entry name" value="P-loop containing nucleoside triphosphate hydrolases"/>
    <property type="match status" value="1"/>
</dbReference>
<evidence type="ECO:0000256" key="2">
    <source>
        <dbReference type="ARBA" id="ARBA00022448"/>
    </source>
</evidence>
<evidence type="ECO:0000313" key="7">
    <source>
        <dbReference type="Proteomes" id="UP001321861"/>
    </source>
</evidence>
<dbReference type="EMBL" id="AP026802">
    <property type="protein sequence ID" value="BDR59133.1"/>
    <property type="molecule type" value="Genomic_DNA"/>
</dbReference>
<dbReference type="PANTHER" id="PTHR43335:SF2">
    <property type="entry name" value="ABC TRANSPORTER, ATP-BINDING PROTEIN"/>
    <property type="match status" value="1"/>
</dbReference>